<feature type="region of interest" description="Disordered" evidence="7">
    <location>
        <begin position="596"/>
        <end position="822"/>
    </location>
</feature>
<dbReference type="SMART" id="SM00230">
    <property type="entry name" value="CysPc"/>
    <property type="match status" value="1"/>
</dbReference>
<organism evidence="9 10">
    <name type="scientific">Beauveria bassiana</name>
    <name type="common">White muscardine disease fungus</name>
    <name type="synonym">Tritirachium shiotae</name>
    <dbReference type="NCBI Taxonomy" id="176275"/>
    <lineage>
        <taxon>Eukaryota</taxon>
        <taxon>Fungi</taxon>
        <taxon>Dikarya</taxon>
        <taxon>Ascomycota</taxon>
        <taxon>Pezizomycotina</taxon>
        <taxon>Sordariomycetes</taxon>
        <taxon>Hypocreomycetidae</taxon>
        <taxon>Hypocreales</taxon>
        <taxon>Cordycipitaceae</taxon>
        <taxon>Beauveria</taxon>
    </lineage>
</organism>
<evidence type="ECO:0000256" key="7">
    <source>
        <dbReference type="SAM" id="MobiDB-lite"/>
    </source>
</evidence>
<dbReference type="InterPro" id="IPR038765">
    <property type="entry name" value="Papain-like_cys_pep_sf"/>
</dbReference>
<dbReference type="PANTHER" id="PTHR10183">
    <property type="entry name" value="CALPAIN"/>
    <property type="match status" value="1"/>
</dbReference>
<dbReference type="EMBL" id="JRHA01000001">
    <property type="protein sequence ID" value="PQK09556.1"/>
    <property type="molecule type" value="Genomic_DNA"/>
</dbReference>
<feature type="compositionally biased region" description="Acidic residues" evidence="7">
    <location>
        <begin position="122"/>
        <end position="136"/>
    </location>
</feature>
<dbReference type="PROSITE" id="PS50203">
    <property type="entry name" value="CALPAIN_CAT"/>
    <property type="match status" value="1"/>
</dbReference>
<feature type="active site" evidence="5 6">
    <location>
        <position position="364"/>
    </location>
</feature>
<evidence type="ECO:0000256" key="4">
    <source>
        <dbReference type="ARBA" id="ARBA00022807"/>
    </source>
</evidence>
<feature type="active site" evidence="5 6">
    <location>
        <position position="384"/>
    </location>
</feature>
<evidence type="ECO:0000256" key="5">
    <source>
        <dbReference type="PIRSR" id="PIRSR622684-1"/>
    </source>
</evidence>
<dbReference type="InterPro" id="IPR001300">
    <property type="entry name" value="Peptidase_C2_calpain_cat"/>
</dbReference>
<dbReference type="Pfam" id="PF00648">
    <property type="entry name" value="Peptidase_C2"/>
    <property type="match status" value="2"/>
</dbReference>
<feature type="region of interest" description="Disordered" evidence="7">
    <location>
        <begin position="865"/>
        <end position="888"/>
    </location>
</feature>
<dbReference type="AlphaFoldDB" id="A0A2S7Y084"/>
<dbReference type="Proteomes" id="UP000237441">
    <property type="component" value="Unassembled WGS sequence"/>
</dbReference>
<evidence type="ECO:0000313" key="9">
    <source>
        <dbReference type="EMBL" id="PQK09556.1"/>
    </source>
</evidence>
<sequence length="922" mass="103844">MPTLSHEVLTMEGKTGKTPQRAVDMFWKSFHTKAPGKAITVIPSRKCGKSKQASTPAPSPTQSAEASYEAAAANCRAKVAKIVQDCRRVNLKYRDPHFNIEFDLKFGQRDCLESLDNAATEPETDEESEDEDEDEAQSGPPGHQFSPRSAKRVTEIFTRPQFYIKGPTADDVKQGRDGDCWLMAALCALSFKKGLIEKLCVAHDQDIGVYGFVFYRDGEWISEIIDDFLYLTKANYDDFQMDRLTFDELEYRNPQEAYKRMFQTNSNSLYFAKCGHPQETWLPLLEKCYAKAHGDYAAIEGGWTGEGIEDLTGGVASYIFATDILDKEHFWKQLLQANNEFLFGCMTGVFGSGFGDQKGIIEGHAYSIQRVVEIEDKRLILLRNPWGKGEWRGAWADGSKEWSPEWMRKLGHKFGEDGEFWICYEDLLRHFQIFERVRLFGPEWNVSQIWTTLHVPWVEEYNETYFTFTTTQSGPVVIVLSQLNDRYFRGLEGQYTFQLSFRVHKAGYEGYLVRSEPDLRFLRSVNVELELDAGAYEVYVKIKAWRNDDKLPVQATIRKWAKTKRDKVSRIGKSYDLAHSRGRIVETKEEKKVREAYEEKRMQKKRAAVKEDLRKKNKDAYYQKKKQHERAQARAAKTRERLKTKKAEKAKASKERKAAKEAAKEAAAKQLTEIKTKANEDARKDEATVPSGAEPAKPKEAEDVKDESESPEVKHESKAGAKDGATSEFKAPTSEKPHTESQKESEKQNTDENKEAKPKGAEKVGEQEDSEASESDSNDESLASFTDYSDGELDIQIDAMRRDDPKLFESSAEEADSDEENGLFAKDPWNAVAVVGLRVYHKAAAAGAASDAATVTLGVVRPNPYVDDSDAIEDEQGAGGGAGDRKVKGSVLDVDDSAVDATLSGEVKDKQDVIMGVKKTPA</sequence>
<comment type="similarity">
    <text evidence="1">Belongs to the peptidase C2 family.</text>
</comment>
<feature type="region of interest" description="Disordered" evidence="7">
    <location>
        <begin position="117"/>
        <end position="150"/>
    </location>
</feature>
<feature type="compositionally biased region" description="Basic and acidic residues" evidence="7">
    <location>
        <begin position="733"/>
        <end position="766"/>
    </location>
</feature>
<evidence type="ECO:0000313" key="10">
    <source>
        <dbReference type="Proteomes" id="UP000237441"/>
    </source>
</evidence>
<feature type="active site" evidence="5 6">
    <location>
        <position position="180"/>
    </location>
</feature>
<evidence type="ECO:0000256" key="6">
    <source>
        <dbReference type="PROSITE-ProRule" id="PRU00239"/>
    </source>
</evidence>
<name>A0A2S7Y084_BEABA</name>
<dbReference type="Gene3D" id="3.90.70.10">
    <property type="entry name" value="Cysteine proteinases"/>
    <property type="match status" value="1"/>
</dbReference>
<feature type="compositionally biased region" description="Acidic residues" evidence="7">
    <location>
        <begin position="867"/>
        <end position="876"/>
    </location>
</feature>
<evidence type="ECO:0000256" key="3">
    <source>
        <dbReference type="ARBA" id="ARBA00022801"/>
    </source>
</evidence>
<feature type="compositionally biased region" description="Basic and acidic residues" evidence="7">
    <location>
        <begin position="696"/>
        <end position="721"/>
    </location>
</feature>
<keyword evidence="2 6" id="KW-0645">Protease</keyword>
<feature type="compositionally biased region" description="Basic and acidic residues" evidence="7">
    <location>
        <begin position="629"/>
        <end position="687"/>
    </location>
</feature>
<proteinExistence type="inferred from homology"/>
<feature type="domain" description="Calpain catalytic" evidence="8">
    <location>
        <begin position="151"/>
        <end position="440"/>
    </location>
</feature>
<dbReference type="GO" id="GO:0006508">
    <property type="term" value="P:proteolysis"/>
    <property type="evidence" value="ECO:0007669"/>
    <property type="project" value="UniProtKB-KW"/>
</dbReference>
<feature type="compositionally biased region" description="Acidic residues" evidence="7">
    <location>
        <begin position="767"/>
        <end position="779"/>
    </location>
</feature>
<feature type="compositionally biased region" description="Basic and acidic residues" evidence="7">
    <location>
        <begin position="608"/>
        <end position="622"/>
    </location>
</feature>
<dbReference type="OrthoDB" id="424753at2759"/>
<dbReference type="InterPro" id="IPR022684">
    <property type="entry name" value="Calpain_cysteine_protease"/>
</dbReference>
<dbReference type="SUPFAM" id="SSF54001">
    <property type="entry name" value="Cysteine proteinases"/>
    <property type="match status" value="1"/>
</dbReference>
<keyword evidence="4 6" id="KW-0788">Thiol protease</keyword>
<accession>A0A2S7Y084</accession>
<dbReference type="PANTHER" id="PTHR10183:SF379">
    <property type="entry name" value="CALPAIN-5"/>
    <property type="match status" value="1"/>
</dbReference>
<evidence type="ECO:0000256" key="1">
    <source>
        <dbReference type="ARBA" id="ARBA00007623"/>
    </source>
</evidence>
<reference evidence="9 10" key="1">
    <citation type="submission" date="2016-07" db="EMBL/GenBank/DDBJ databases">
        <title>Comparative genomics of the entomopathogenic fungus Beauveria bassiana.</title>
        <authorList>
            <person name="Valero Jimenez C.A."/>
            <person name="Zwaan B.J."/>
            <person name="Van Kan J.A."/>
            <person name="Takken W."/>
            <person name="Debets A.J."/>
            <person name="Schoustra S.E."/>
            <person name="Koenraadt C.J."/>
        </authorList>
    </citation>
    <scope>NUCLEOTIDE SEQUENCE [LARGE SCALE GENOMIC DNA]</scope>
    <source>
        <strain evidence="9 10">ARSEF 8028</strain>
    </source>
</reference>
<comment type="caution">
    <text evidence="9">The sequence shown here is derived from an EMBL/GenBank/DDBJ whole genome shotgun (WGS) entry which is preliminary data.</text>
</comment>
<evidence type="ECO:0000256" key="2">
    <source>
        <dbReference type="ARBA" id="ARBA00022670"/>
    </source>
</evidence>
<evidence type="ECO:0000259" key="8">
    <source>
        <dbReference type="PROSITE" id="PS50203"/>
    </source>
</evidence>
<dbReference type="GO" id="GO:0004198">
    <property type="term" value="F:calcium-dependent cysteine-type endopeptidase activity"/>
    <property type="evidence" value="ECO:0007669"/>
    <property type="project" value="InterPro"/>
</dbReference>
<dbReference type="CDD" id="cd00044">
    <property type="entry name" value="CysPc"/>
    <property type="match status" value="1"/>
</dbReference>
<protein>
    <recommendedName>
        <fullName evidence="8">Calpain catalytic domain-containing protein</fullName>
    </recommendedName>
</protein>
<feature type="compositionally biased region" description="Acidic residues" evidence="7">
    <location>
        <begin position="811"/>
        <end position="821"/>
    </location>
</feature>
<gene>
    <name evidence="9" type="ORF">BB8028_0001g16250</name>
</gene>
<keyword evidence="3 6" id="KW-0378">Hydrolase</keyword>